<dbReference type="PANTHER" id="PTHR44943">
    <property type="entry name" value="CELLULOSE SYNTHASE OPERON PROTEIN C"/>
    <property type="match status" value="1"/>
</dbReference>
<name>A0A344TI90_9BACT</name>
<keyword evidence="4" id="KW-0732">Signal</keyword>
<dbReference type="PROSITE" id="PS50005">
    <property type="entry name" value="TPR"/>
    <property type="match status" value="2"/>
</dbReference>
<dbReference type="OrthoDB" id="902865at2"/>
<dbReference type="RefSeq" id="WP_114067144.1">
    <property type="nucleotide sequence ID" value="NZ_CP030850.1"/>
</dbReference>
<evidence type="ECO:0000256" key="3">
    <source>
        <dbReference type="PROSITE-ProRule" id="PRU00339"/>
    </source>
</evidence>
<sequence length="747" mass="85283">MTLKRLFLGLFLLVLTSALPALAMEVDSTDTNFPVPLKPTAGVAIIPRRSPASLPIKAPKMTDKRFRQLNNAGIQQAYQLKLQTSQSLFLQAQEHSSANDTLLYNLSLTTGLLKNYNDALEIMTQTGVGRRYLHNKGVWEAQKGEFNKSLATWALAQPTDTLLFNMALAEYRLHNLSGAQEHTKRIGFAKAAEFHELYANIAFRLGDYKNAEKLYEKAEKFTLKTGRNATGPRLLVQRGNTHLAQHEYEQAEVLYREYLDLKDPYYRFAAHLGLGHALYRQRKYQLAVLEYDAACRHNEASAEAWLSLGNAYVGTNGQRQAQKAFERALDLDSTQKSAWLGLGMVNYRLRNFGEAVCCFDQAGEILNVKNRNHADFFAARAFCRLYTEQSKLAKDDVQTAVRLAGNGLLPCLAMSEYLRIEGYFLSSLKWLERAIQANDEASVRMLVNRGNIYLKCRQYDDAMDDFSQAHRMDPSNVNASNGLAISLLNKDEIDRAKVLYDSLLRQRRLALLYNNRGIVQSYMSLRERHERNHKDEAKFSTLSMQDFDKALEVDSTKRPYYVNIGNVYKNRNEETPAIENYQRYLSPNAISNMGVLFAKEARRDFSGHYLDIAISYDTANVIYLYNRAKLYHDYFKDVFVRRADLKQAFKLMPTNDISLKYSPDGFVTIFLFDYDFETYHFPGDPLFDVQAQPLDDFAFLPSIDFIPMDGGGDVFKKGKGGHLVTKNQLRFRPASRRSRGKTSCPKM</sequence>
<evidence type="ECO:0008006" key="7">
    <source>
        <dbReference type="Google" id="ProtNLM"/>
    </source>
</evidence>
<keyword evidence="6" id="KW-1185">Reference proteome</keyword>
<dbReference type="InterPro" id="IPR051685">
    <property type="entry name" value="Ycf3/AcsC/BcsC/TPR_MFPF"/>
</dbReference>
<accession>A0A344TI90</accession>
<keyword evidence="2 3" id="KW-0802">TPR repeat</keyword>
<dbReference type="EMBL" id="CP030850">
    <property type="protein sequence ID" value="AXE18361.1"/>
    <property type="molecule type" value="Genomic_DNA"/>
</dbReference>
<feature type="repeat" description="TPR" evidence="3">
    <location>
        <begin position="443"/>
        <end position="476"/>
    </location>
</feature>
<dbReference type="SUPFAM" id="SSF48452">
    <property type="entry name" value="TPR-like"/>
    <property type="match status" value="4"/>
</dbReference>
<dbReference type="InterPro" id="IPR019734">
    <property type="entry name" value="TPR_rpt"/>
</dbReference>
<dbReference type="PANTHER" id="PTHR44943:SF8">
    <property type="entry name" value="TPR REPEAT-CONTAINING PROTEIN MJ0263"/>
    <property type="match status" value="1"/>
</dbReference>
<dbReference type="Proteomes" id="UP000251993">
    <property type="component" value="Chromosome"/>
</dbReference>
<evidence type="ECO:0000256" key="2">
    <source>
        <dbReference type="ARBA" id="ARBA00022803"/>
    </source>
</evidence>
<proteinExistence type="predicted"/>
<feature type="chain" id="PRO_5016740983" description="Tetratricopeptide repeat protein" evidence="4">
    <location>
        <begin position="24"/>
        <end position="747"/>
    </location>
</feature>
<dbReference type="KEGG" id="run:DR864_11670"/>
<dbReference type="Pfam" id="PF13181">
    <property type="entry name" value="TPR_8"/>
    <property type="match status" value="1"/>
</dbReference>
<reference evidence="5 6" key="1">
    <citation type="submission" date="2018-07" db="EMBL/GenBank/DDBJ databases">
        <title>Genome sequencing of Runella.</title>
        <authorList>
            <person name="Baek M.-G."/>
            <person name="Yi H."/>
        </authorList>
    </citation>
    <scope>NUCLEOTIDE SEQUENCE [LARGE SCALE GENOMIC DNA]</scope>
    <source>
        <strain evidence="5 6">HYN0085</strain>
    </source>
</reference>
<dbReference type="PROSITE" id="PS50293">
    <property type="entry name" value="TPR_REGION"/>
    <property type="match status" value="1"/>
</dbReference>
<evidence type="ECO:0000313" key="6">
    <source>
        <dbReference type="Proteomes" id="UP000251993"/>
    </source>
</evidence>
<gene>
    <name evidence="5" type="ORF">DR864_11670</name>
</gene>
<evidence type="ECO:0000256" key="1">
    <source>
        <dbReference type="ARBA" id="ARBA00022737"/>
    </source>
</evidence>
<keyword evidence="1" id="KW-0677">Repeat</keyword>
<dbReference type="Gene3D" id="1.25.40.10">
    <property type="entry name" value="Tetratricopeptide repeat domain"/>
    <property type="match status" value="5"/>
</dbReference>
<evidence type="ECO:0000256" key="4">
    <source>
        <dbReference type="SAM" id="SignalP"/>
    </source>
</evidence>
<dbReference type="SMART" id="SM00028">
    <property type="entry name" value="TPR"/>
    <property type="match status" value="8"/>
</dbReference>
<feature type="signal peptide" evidence="4">
    <location>
        <begin position="1"/>
        <end position="23"/>
    </location>
</feature>
<organism evidence="5 6">
    <name type="scientific">Runella rosea</name>
    <dbReference type="NCBI Taxonomy" id="2259595"/>
    <lineage>
        <taxon>Bacteria</taxon>
        <taxon>Pseudomonadati</taxon>
        <taxon>Bacteroidota</taxon>
        <taxon>Cytophagia</taxon>
        <taxon>Cytophagales</taxon>
        <taxon>Spirosomataceae</taxon>
        <taxon>Runella</taxon>
    </lineage>
</organism>
<dbReference type="Pfam" id="PF00515">
    <property type="entry name" value="TPR_1"/>
    <property type="match status" value="1"/>
</dbReference>
<feature type="repeat" description="TPR" evidence="3">
    <location>
        <begin position="302"/>
        <end position="335"/>
    </location>
</feature>
<protein>
    <recommendedName>
        <fullName evidence="7">Tetratricopeptide repeat protein</fullName>
    </recommendedName>
</protein>
<dbReference type="AlphaFoldDB" id="A0A344TI90"/>
<dbReference type="Pfam" id="PF13432">
    <property type="entry name" value="TPR_16"/>
    <property type="match status" value="2"/>
</dbReference>
<dbReference type="InterPro" id="IPR011990">
    <property type="entry name" value="TPR-like_helical_dom_sf"/>
</dbReference>
<evidence type="ECO:0000313" key="5">
    <source>
        <dbReference type="EMBL" id="AXE18361.1"/>
    </source>
</evidence>